<keyword evidence="1" id="KW-0051">Antiviral defense</keyword>
<dbReference type="EMBL" id="FIZP01000001">
    <property type="protein sequence ID" value="CZE46835.1"/>
    <property type="molecule type" value="Genomic_DNA"/>
</dbReference>
<dbReference type="InterPro" id="IPR052216">
    <property type="entry name" value="CRISPR_Csm3_endoribonuclease"/>
</dbReference>
<dbReference type="PANTHER" id="PTHR35579">
    <property type="entry name" value="CRISPR SYSTEM CMS ENDORIBONUCLEASE CSM3"/>
    <property type="match status" value="1"/>
</dbReference>
<reference evidence="3 4" key="1">
    <citation type="submission" date="2016-02" db="EMBL/GenBank/DDBJ databases">
        <authorList>
            <consortium name="Pathogen Informatics"/>
        </authorList>
    </citation>
    <scope>NUCLEOTIDE SEQUENCE [LARGE SCALE GENOMIC DNA]</scope>
    <source>
        <strain evidence="3 4">RC20</strain>
    </source>
</reference>
<proteinExistence type="predicted"/>
<dbReference type="AlphaFoldDB" id="A0A128EBE3"/>
<organism evidence="3 4">
    <name type="scientific">Campylobacter geochelonis</name>
    <dbReference type="NCBI Taxonomy" id="1780362"/>
    <lineage>
        <taxon>Bacteria</taxon>
        <taxon>Pseudomonadati</taxon>
        <taxon>Campylobacterota</taxon>
        <taxon>Epsilonproteobacteria</taxon>
        <taxon>Campylobacterales</taxon>
        <taxon>Campylobacteraceae</taxon>
        <taxon>Campylobacter</taxon>
    </lineage>
</organism>
<evidence type="ECO:0000256" key="1">
    <source>
        <dbReference type="ARBA" id="ARBA00023118"/>
    </source>
</evidence>
<name>A0A128EBE3_9BACT</name>
<accession>A0A128EBE3</accession>
<dbReference type="CDD" id="cd09726">
    <property type="entry name" value="RAMP_I_III"/>
    <property type="match status" value="2"/>
</dbReference>
<evidence type="ECO:0000259" key="2">
    <source>
        <dbReference type="Pfam" id="PF03787"/>
    </source>
</evidence>
<gene>
    <name evidence="3" type="ORF">ERS672216_00581</name>
</gene>
<protein>
    <submittedName>
        <fullName evidence="3">CRISPR-associated RAMP protein</fullName>
    </submittedName>
</protein>
<sequence length="445" mass="50113">MSNRYIANIVFEAKTPIKVGSSSVDMLQDSPFQRDFNGLPMILGSSLAGVLRRSLSFLGDEIIKDIFGNDEEKLTGSKLIISNALLCDEKMQVNEKLLLEKSEFLKCFSSLPIRDHVAITDKGVAKENSKFDEEVVFKGSRFKFRFELISDNDKIWQEILQALCEKSLRIGGGSAKGFGEIEVLKDYSTWDKFKLTSKEYQDKSSSLNTEFSTKFSIKNSVKKEFVSYKLKLTPDDFFMFGSGFGDDTCDNKNIYEKVVEYRNNSAKFSDEMVLIPASSIKGAIAHRAVFYYNKLDCKFAGNDSAITSLDEIFGTKKERNDSKKNDKKTEKGEKGKVLFSDVFLEKKSEKVINHVAIDRFTGGAIEGALFQERVVAKQPEFCINLLLNSKGIDEKTINAFEMALDDICKGMLPLGGMTTKGHGFFKGYIEKNGEKYEVPRPKQDC</sequence>
<dbReference type="GO" id="GO:0051607">
    <property type="term" value="P:defense response to virus"/>
    <property type="evidence" value="ECO:0007669"/>
    <property type="project" value="UniProtKB-KW"/>
</dbReference>
<dbReference type="OrthoDB" id="1063910at2"/>
<evidence type="ECO:0000313" key="3">
    <source>
        <dbReference type="EMBL" id="CZE46835.1"/>
    </source>
</evidence>
<dbReference type="Pfam" id="PF03787">
    <property type="entry name" value="RAMPs"/>
    <property type="match status" value="2"/>
</dbReference>
<evidence type="ECO:0000313" key="4">
    <source>
        <dbReference type="Proteomes" id="UP000069632"/>
    </source>
</evidence>
<dbReference type="InterPro" id="IPR005537">
    <property type="entry name" value="RAMP_III_fam"/>
</dbReference>
<feature type="domain" description="CRISPR type III-associated protein" evidence="2">
    <location>
        <begin position="11"/>
        <end position="182"/>
    </location>
</feature>
<feature type="domain" description="CRISPR type III-associated protein" evidence="2">
    <location>
        <begin position="270"/>
        <end position="426"/>
    </location>
</feature>
<dbReference type="RefSeq" id="WP_075493099.1">
    <property type="nucleotide sequence ID" value="NZ_CP053844.1"/>
</dbReference>
<dbReference type="Proteomes" id="UP000069632">
    <property type="component" value="Unassembled WGS sequence"/>
</dbReference>
<dbReference type="PANTHER" id="PTHR35579:SF6">
    <property type="entry name" value="DUF324 DOMAIN-CONTAINING PROTEIN"/>
    <property type="match status" value="1"/>
</dbReference>
<keyword evidence="4" id="KW-1185">Reference proteome</keyword>